<feature type="transmembrane region" description="Helical" evidence="6">
    <location>
        <begin position="204"/>
        <end position="228"/>
    </location>
</feature>
<evidence type="ECO:0000256" key="1">
    <source>
        <dbReference type="ARBA" id="ARBA00004141"/>
    </source>
</evidence>
<evidence type="ECO:0000313" key="8">
    <source>
        <dbReference type="Proteomes" id="UP001432027"/>
    </source>
</evidence>
<keyword evidence="8" id="KW-1185">Reference proteome</keyword>
<evidence type="ECO:0000256" key="2">
    <source>
        <dbReference type="ARBA" id="ARBA00009166"/>
    </source>
</evidence>
<name>A0AAV5TS43_9BILA</name>
<evidence type="ECO:0008006" key="9">
    <source>
        <dbReference type="Google" id="ProtNLM"/>
    </source>
</evidence>
<feature type="transmembrane region" description="Helical" evidence="6">
    <location>
        <begin position="6"/>
        <end position="26"/>
    </location>
</feature>
<proteinExistence type="inferred from homology"/>
<keyword evidence="5 6" id="KW-0472">Membrane</keyword>
<feature type="non-terminal residue" evidence="7">
    <location>
        <position position="305"/>
    </location>
</feature>
<evidence type="ECO:0000256" key="6">
    <source>
        <dbReference type="SAM" id="Phobius"/>
    </source>
</evidence>
<dbReference type="AlphaFoldDB" id="A0AAV5TS43"/>
<dbReference type="PANTHER" id="PTHR22945">
    <property type="entry name" value="SERPENTINE RECEPTOR, CLASS D DELTA"/>
    <property type="match status" value="1"/>
</dbReference>
<dbReference type="InterPro" id="IPR050920">
    <property type="entry name" value="Nematode_rcpt-like_delta"/>
</dbReference>
<feature type="transmembrane region" description="Helical" evidence="6">
    <location>
        <begin position="38"/>
        <end position="56"/>
    </location>
</feature>
<dbReference type="InterPro" id="IPR019421">
    <property type="entry name" value="7TM_GPCR_serpentine_rcpt_Srd"/>
</dbReference>
<comment type="similarity">
    <text evidence="2">Belongs to the nematode receptor-like protein srd family.</text>
</comment>
<comment type="subcellular location">
    <subcellularLocation>
        <location evidence="1">Membrane</location>
        <topology evidence="1">Multi-pass membrane protein</topology>
    </subcellularLocation>
</comment>
<feature type="transmembrane region" description="Helical" evidence="6">
    <location>
        <begin position="68"/>
        <end position="88"/>
    </location>
</feature>
<reference evidence="7" key="1">
    <citation type="submission" date="2023-10" db="EMBL/GenBank/DDBJ databases">
        <title>Genome assembly of Pristionchus species.</title>
        <authorList>
            <person name="Yoshida K."/>
            <person name="Sommer R.J."/>
        </authorList>
    </citation>
    <scope>NUCLEOTIDE SEQUENCE</scope>
    <source>
        <strain evidence="7">RS0144</strain>
    </source>
</reference>
<organism evidence="7 8">
    <name type="scientific">Pristionchus entomophagus</name>
    <dbReference type="NCBI Taxonomy" id="358040"/>
    <lineage>
        <taxon>Eukaryota</taxon>
        <taxon>Metazoa</taxon>
        <taxon>Ecdysozoa</taxon>
        <taxon>Nematoda</taxon>
        <taxon>Chromadorea</taxon>
        <taxon>Rhabditida</taxon>
        <taxon>Rhabditina</taxon>
        <taxon>Diplogasteromorpha</taxon>
        <taxon>Diplogasteroidea</taxon>
        <taxon>Neodiplogasteridae</taxon>
        <taxon>Pristionchus</taxon>
    </lineage>
</organism>
<comment type="caution">
    <text evidence="7">The sequence shown here is derived from an EMBL/GenBank/DDBJ whole genome shotgun (WGS) entry which is preliminary data.</text>
</comment>
<feature type="transmembrane region" description="Helical" evidence="6">
    <location>
        <begin position="100"/>
        <end position="119"/>
    </location>
</feature>
<evidence type="ECO:0000256" key="3">
    <source>
        <dbReference type="ARBA" id="ARBA00022692"/>
    </source>
</evidence>
<dbReference type="Pfam" id="PF10317">
    <property type="entry name" value="7TM_GPCR_Srd"/>
    <property type="match status" value="1"/>
</dbReference>
<sequence>KIVWAVHGIYALIGVSLNCLLLYCTYRYTPSSFRVFGLLVKLSLLYISYGPCGFINSEMCYVCYTITLFVYVITFYITLVSFLARLHIIKHGSITTKRTVVLLVGIATPAPLVFAGSFLTSKTDDETMMKIMKRNYSQYFQEDLIITGNKSLLTVQMFFVMLIVTILITPLYGCMLYTRSAILRRVNEANLKMSARTKYMHTQFVHMLTLQAALPLILIFAVLTFALGQFNIYHHPVIESVSIIFGETPSLISPVIVFFHIPSYRRAVQSMIQGRMFPPSELSNHNSSQERVQNHGTIVTIRSNT</sequence>
<evidence type="ECO:0000256" key="5">
    <source>
        <dbReference type="ARBA" id="ARBA00023136"/>
    </source>
</evidence>
<evidence type="ECO:0000256" key="4">
    <source>
        <dbReference type="ARBA" id="ARBA00022989"/>
    </source>
</evidence>
<dbReference type="Gene3D" id="1.20.1070.10">
    <property type="entry name" value="Rhodopsin 7-helix transmembrane proteins"/>
    <property type="match status" value="1"/>
</dbReference>
<dbReference type="EMBL" id="BTSX01000004">
    <property type="protein sequence ID" value="GMS96992.1"/>
    <property type="molecule type" value="Genomic_DNA"/>
</dbReference>
<feature type="transmembrane region" description="Helical" evidence="6">
    <location>
        <begin position="240"/>
        <end position="261"/>
    </location>
</feature>
<keyword evidence="4 6" id="KW-1133">Transmembrane helix</keyword>
<feature type="transmembrane region" description="Helical" evidence="6">
    <location>
        <begin position="158"/>
        <end position="183"/>
    </location>
</feature>
<keyword evidence="3 6" id="KW-0812">Transmembrane</keyword>
<dbReference type="SUPFAM" id="SSF81321">
    <property type="entry name" value="Family A G protein-coupled receptor-like"/>
    <property type="match status" value="1"/>
</dbReference>
<dbReference type="PANTHER" id="PTHR22945:SF40">
    <property type="entry name" value="SERPENTINE RECEPTOR, CLASS D (DELTA)-RELATED"/>
    <property type="match status" value="1"/>
</dbReference>
<accession>A0AAV5TS43</accession>
<dbReference type="Proteomes" id="UP001432027">
    <property type="component" value="Unassembled WGS sequence"/>
</dbReference>
<gene>
    <name evidence="7" type="ORF">PENTCL1PPCAC_19167</name>
</gene>
<evidence type="ECO:0000313" key="7">
    <source>
        <dbReference type="EMBL" id="GMS96992.1"/>
    </source>
</evidence>
<feature type="non-terminal residue" evidence="7">
    <location>
        <position position="1"/>
    </location>
</feature>
<dbReference type="GO" id="GO:0016020">
    <property type="term" value="C:membrane"/>
    <property type="evidence" value="ECO:0007669"/>
    <property type="project" value="UniProtKB-SubCell"/>
</dbReference>
<protein>
    <recommendedName>
        <fullName evidence="9">G protein-coupled receptor</fullName>
    </recommendedName>
</protein>